<dbReference type="Proteomes" id="UP000186705">
    <property type="component" value="Unassembled WGS sequence"/>
</dbReference>
<dbReference type="OrthoDB" id="9776455at2"/>
<dbReference type="SUPFAM" id="SSF51338">
    <property type="entry name" value="Composite domain of metallo-dependent hydrolases"/>
    <property type="match status" value="1"/>
</dbReference>
<accession>A0A1U7NKA1</accession>
<dbReference type="Gene3D" id="3.20.20.140">
    <property type="entry name" value="Metal-dependent hydrolases"/>
    <property type="match status" value="1"/>
</dbReference>
<evidence type="ECO:0000313" key="3">
    <source>
        <dbReference type="Proteomes" id="UP000186705"/>
    </source>
</evidence>
<sequence length="239" mass="27122">MKATLLIKNIENLYLCDSKNTIISQAFVALHHDKILDFGSHDPKKWVDDATRMIDARGECVVPAFIDGKFTCSKSMLEGDRIRNVSDLLYAMKQNGILTLVSHDPSLRRKELFQEVITTKKNAELPIIDMVPAHKIHQEFILSCGMDVNPYKIYSLQPLGFLLNVLFHEDPIKILNAMTRNPAKAYHLEKIGTIKKGNQGDLLVLSAPNIESYFSQIGRPMIHRMIKSGIQFYPSIIRS</sequence>
<dbReference type="EMBL" id="MPKA01000104">
    <property type="protein sequence ID" value="OLU44550.1"/>
    <property type="molecule type" value="Genomic_DNA"/>
</dbReference>
<dbReference type="GeneID" id="78276333"/>
<proteinExistence type="predicted"/>
<feature type="domain" description="Amidohydrolase-related" evidence="1">
    <location>
        <begin position="170"/>
        <end position="229"/>
    </location>
</feature>
<gene>
    <name evidence="2" type="ORF">BO225_10330</name>
</gene>
<protein>
    <recommendedName>
        <fullName evidence="1">Amidohydrolase-related domain-containing protein</fullName>
    </recommendedName>
</protein>
<dbReference type="InterPro" id="IPR006680">
    <property type="entry name" value="Amidohydro-rel"/>
</dbReference>
<dbReference type="GO" id="GO:0016810">
    <property type="term" value="F:hydrolase activity, acting on carbon-nitrogen (but not peptide) bonds"/>
    <property type="evidence" value="ECO:0007669"/>
    <property type="project" value="InterPro"/>
</dbReference>
<dbReference type="Gene3D" id="2.30.40.10">
    <property type="entry name" value="Urease, subunit C, domain 1"/>
    <property type="match status" value="2"/>
</dbReference>
<comment type="caution">
    <text evidence="2">The sequence shown here is derived from an EMBL/GenBank/DDBJ whole genome shotgun (WGS) entry which is preliminary data.</text>
</comment>
<keyword evidence="3" id="KW-1185">Reference proteome</keyword>
<dbReference type="InterPro" id="IPR011059">
    <property type="entry name" value="Metal-dep_hydrolase_composite"/>
</dbReference>
<evidence type="ECO:0000259" key="1">
    <source>
        <dbReference type="Pfam" id="PF01979"/>
    </source>
</evidence>
<dbReference type="RefSeq" id="WP_076342165.1">
    <property type="nucleotide sequence ID" value="NZ_CANTAN010000048.1"/>
</dbReference>
<dbReference type="AlphaFoldDB" id="A0A1U7NKA1"/>
<name>A0A1U7NKA1_9FIRM</name>
<reference evidence="2 3" key="1">
    <citation type="submission" date="2016-11" db="EMBL/GenBank/DDBJ databases">
        <title>Description of two novel members of the family Erysipelotrichaceae: Ileibacterium lipovorans gen. nov., sp. nov. and Dubosiella newyorkensis, gen. nov., sp. nov.</title>
        <authorList>
            <person name="Cox L.M."/>
            <person name="Sohn J."/>
            <person name="Tyrrell K.L."/>
            <person name="Citron D.M."/>
            <person name="Lawson P.A."/>
            <person name="Patel N.B."/>
            <person name="Iizumi T."/>
            <person name="Perez-Perez G.I."/>
            <person name="Goldstein E.J."/>
            <person name="Blaser M.J."/>
        </authorList>
    </citation>
    <scope>NUCLEOTIDE SEQUENCE [LARGE SCALE GENOMIC DNA]</scope>
    <source>
        <strain evidence="2 3">NYU-BL-A4</strain>
    </source>
</reference>
<evidence type="ECO:0000313" key="2">
    <source>
        <dbReference type="EMBL" id="OLU44550.1"/>
    </source>
</evidence>
<organism evidence="2 3">
    <name type="scientific">Dubosiella newyorkensis</name>
    <dbReference type="NCBI Taxonomy" id="1862672"/>
    <lineage>
        <taxon>Bacteria</taxon>
        <taxon>Bacillati</taxon>
        <taxon>Bacillota</taxon>
        <taxon>Erysipelotrichia</taxon>
        <taxon>Erysipelotrichales</taxon>
        <taxon>Erysipelotrichaceae</taxon>
        <taxon>Dubosiella</taxon>
    </lineage>
</organism>
<dbReference type="Pfam" id="PF01979">
    <property type="entry name" value="Amidohydro_1"/>
    <property type="match status" value="1"/>
</dbReference>